<feature type="compositionally biased region" description="Acidic residues" evidence="1">
    <location>
        <begin position="507"/>
        <end position="519"/>
    </location>
</feature>
<protein>
    <submittedName>
        <fullName evidence="2">Uncharacterized protein</fullName>
    </submittedName>
</protein>
<dbReference type="EMBL" id="CP151507">
    <property type="protein sequence ID" value="WZN63248.1"/>
    <property type="molecule type" value="Genomic_DNA"/>
</dbReference>
<feature type="compositionally biased region" description="Basic and acidic residues" evidence="1">
    <location>
        <begin position="830"/>
        <end position="850"/>
    </location>
</feature>
<dbReference type="Proteomes" id="UP001472866">
    <property type="component" value="Chromosome 07"/>
</dbReference>
<feature type="compositionally biased region" description="Basic and acidic residues" evidence="1">
    <location>
        <begin position="706"/>
        <end position="718"/>
    </location>
</feature>
<feature type="region of interest" description="Disordered" evidence="1">
    <location>
        <begin position="312"/>
        <end position="342"/>
    </location>
</feature>
<feature type="compositionally biased region" description="Polar residues" evidence="1">
    <location>
        <begin position="797"/>
        <end position="811"/>
    </location>
</feature>
<feature type="region of interest" description="Disordered" evidence="1">
    <location>
        <begin position="226"/>
        <end position="250"/>
    </location>
</feature>
<organism evidence="2 3">
    <name type="scientific">Chloropicon roscoffensis</name>
    <dbReference type="NCBI Taxonomy" id="1461544"/>
    <lineage>
        <taxon>Eukaryota</taxon>
        <taxon>Viridiplantae</taxon>
        <taxon>Chlorophyta</taxon>
        <taxon>Chloropicophyceae</taxon>
        <taxon>Chloropicales</taxon>
        <taxon>Chloropicaceae</taxon>
        <taxon>Chloropicon</taxon>
    </lineage>
</organism>
<feature type="region of interest" description="Disordered" evidence="1">
    <location>
        <begin position="670"/>
        <end position="850"/>
    </location>
</feature>
<evidence type="ECO:0000256" key="1">
    <source>
        <dbReference type="SAM" id="MobiDB-lite"/>
    </source>
</evidence>
<evidence type="ECO:0000313" key="2">
    <source>
        <dbReference type="EMBL" id="WZN63248.1"/>
    </source>
</evidence>
<feature type="compositionally biased region" description="Basic and acidic residues" evidence="1">
    <location>
        <begin position="772"/>
        <end position="792"/>
    </location>
</feature>
<gene>
    <name evidence="2" type="ORF">HKI87_07g47960</name>
</gene>
<feature type="region of interest" description="Disordered" evidence="1">
    <location>
        <begin position="1018"/>
        <end position="1037"/>
    </location>
</feature>
<sequence>MNEGRNHGAIATSLAARLQHSENERHRLAQLNEKKDTALRLLLVMKSVMLRKLGGQRAAAGLFQDASGLPSSSRSQSQAERSTSGRAHHWDYSPPTPSLQSYRFGGGAGSPGVMGQVSLDMRRYQAELSEVFEDEIVQHRKVARDVELVTNDLENMFAIEDYLEADADLRAQLHRNEALQNEIANYSSHSSQYSPSPNGAEARRYNTKRLQESVLEDILEVRQSRQEMAVSDEDGTPRHESRGHERGGGGIRHIAYENASNIQVQPGKDNGCQTESLDSPLPDKESEVCVDKEIDEDEEEVEDAEVVVKEIAPPTPSKNADCQTDALDSPAPVAESFDDEEEEVEDAEVVVKEIVPPTPSKNADCQTDALDSPAPVAESFDEEEEEVEDAEVVVKEIAPPTPSKNADCQTDPLDSPAPVAESFDEEEEAEDAKVVVKEIAPPTPSKNADCQTDPLDSPAPVAESFDEEEEEVEDAEVVVKETAPPTPSKNADCQTDPLDSPAPVAESFDEEEEEVEDAEVVVKEIAPPTPSKNADCQTDPLDSPAPVAESFDEEEEAEDAKVVVKEIAPPTPSKNADCQTELYDSPPPETAEAAVETESKVEPEAEGETSEESSSTALSESDSDVVPDGSGQGSNAEDEKPNEKTSMSFEDAVYAKLMQRRVKRLSVQLSAEIPSLLNASEKTVGPDASMPAPEQQAGAPGTDQTEDPKLKDDQDELRVLGGKEAARVQESAAENSRNEEDEPSPSAEDAAKAKRREKKRRQRQRRRKRHQEQKSASKSRPETLESKGHSGVETDSIGGQPNSGLVNSSTRAPETEIAEEESEEAPPVTKKPEPDERHHTDSFKERRERKYMEFLEMRVKVRAMLKQKNGGQAGGGAATDAESRGADDPEGEDGDSRSTTRLNPLVPEKEEVVGNPLIAGPGGEEADEEEIEGPDSSSSLRPPPPAGSMSPISKMRNREQRKMSNPLLGGKVSKRNSKVKRKSVGLIAAAEACSSTMVMSPLYTAVNAVNAVNRARRSSAAGRALSFEDDSEAEHGL</sequence>
<feature type="compositionally biased region" description="Basic and acidic residues" evidence="1">
    <location>
        <begin position="235"/>
        <end position="247"/>
    </location>
</feature>
<feature type="compositionally biased region" description="Acidic residues" evidence="1">
    <location>
        <begin position="924"/>
        <end position="933"/>
    </location>
</feature>
<feature type="region of interest" description="Disordered" evidence="1">
    <location>
        <begin position="355"/>
        <end position="647"/>
    </location>
</feature>
<feature type="region of interest" description="Disordered" evidence="1">
    <location>
        <begin position="865"/>
        <end position="981"/>
    </location>
</feature>
<accession>A0AAX4PAL9</accession>
<feature type="compositionally biased region" description="Acidic residues" evidence="1">
    <location>
        <begin position="464"/>
        <end position="476"/>
    </location>
</feature>
<feature type="compositionally biased region" description="Acidic residues" evidence="1">
    <location>
        <begin position="379"/>
        <end position="391"/>
    </location>
</feature>
<feature type="compositionally biased region" description="Basic residues" evidence="1">
    <location>
        <begin position="972"/>
        <end position="981"/>
    </location>
</feature>
<feature type="region of interest" description="Disordered" evidence="1">
    <location>
        <begin position="66"/>
        <end position="107"/>
    </location>
</feature>
<feature type="compositionally biased region" description="Acidic residues" evidence="1">
    <location>
        <begin position="1027"/>
        <end position="1037"/>
    </location>
</feature>
<evidence type="ECO:0000313" key="3">
    <source>
        <dbReference type="Proteomes" id="UP001472866"/>
    </source>
</evidence>
<reference evidence="2 3" key="1">
    <citation type="submission" date="2024-03" db="EMBL/GenBank/DDBJ databases">
        <title>Complete genome sequence of the green alga Chloropicon roscoffensis RCC1871.</title>
        <authorList>
            <person name="Lemieux C."/>
            <person name="Pombert J.-F."/>
            <person name="Otis C."/>
            <person name="Turmel M."/>
        </authorList>
    </citation>
    <scope>NUCLEOTIDE SEQUENCE [LARGE SCALE GENOMIC DNA]</scope>
    <source>
        <strain evidence="2 3">RCC1871</strain>
    </source>
</reference>
<feature type="compositionally biased region" description="Basic residues" evidence="1">
    <location>
        <begin position="753"/>
        <end position="771"/>
    </location>
</feature>
<keyword evidence="3" id="KW-1185">Reference proteome</keyword>
<name>A0AAX4PAL9_9CHLO</name>
<proteinExistence type="predicted"/>
<feature type="compositionally biased region" description="Low complexity" evidence="1">
    <location>
        <begin position="66"/>
        <end position="84"/>
    </location>
</feature>
<feature type="region of interest" description="Disordered" evidence="1">
    <location>
        <begin position="263"/>
        <end position="285"/>
    </location>
</feature>
<dbReference type="AlphaFoldDB" id="A0AAX4PAL9"/>